<keyword evidence="1" id="KW-0472">Membrane</keyword>
<proteinExistence type="predicted"/>
<dbReference type="Proteomes" id="UP000219453">
    <property type="component" value="Unassembled WGS sequence"/>
</dbReference>
<keyword evidence="1" id="KW-0812">Transmembrane</keyword>
<keyword evidence="4" id="KW-1185">Reference proteome</keyword>
<accession>A0A285N0R9</accession>
<protein>
    <recommendedName>
        <fullName evidence="2">DUF7315 domain-containing protein</fullName>
    </recommendedName>
</protein>
<organism evidence="3 4">
    <name type="scientific">Natronoarchaeum philippinense</name>
    <dbReference type="NCBI Taxonomy" id="558529"/>
    <lineage>
        <taxon>Archaea</taxon>
        <taxon>Methanobacteriati</taxon>
        <taxon>Methanobacteriota</taxon>
        <taxon>Stenosarchaea group</taxon>
        <taxon>Halobacteria</taxon>
        <taxon>Halobacteriales</taxon>
        <taxon>Natronoarchaeaceae</taxon>
    </lineage>
</organism>
<feature type="domain" description="DUF7315" evidence="2">
    <location>
        <begin position="15"/>
        <end position="99"/>
    </location>
</feature>
<feature type="transmembrane region" description="Helical" evidence="1">
    <location>
        <begin position="21"/>
        <end position="43"/>
    </location>
</feature>
<dbReference type="InterPro" id="IPR055739">
    <property type="entry name" value="DUF7315"/>
</dbReference>
<keyword evidence="1" id="KW-1133">Transmembrane helix</keyword>
<evidence type="ECO:0000259" key="2">
    <source>
        <dbReference type="Pfam" id="PF23997"/>
    </source>
</evidence>
<dbReference type="OrthoDB" id="214462at2157"/>
<reference evidence="3 4" key="1">
    <citation type="submission" date="2017-09" db="EMBL/GenBank/DDBJ databases">
        <authorList>
            <person name="Ehlers B."/>
            <person name="Leendertz F.H."/>
        </authorList>
    </citation>
    <scope>NUCLEOTIDE SEQUENCE [LARGE SCALE GENOMIC DNA]</scope>
    <source>
        <strain evidence="3 4">DSM 27208</strain>
    </source>
</reference>
<dbReference type="RefSeq" id="WP_097007114.1">
    <property type="nucleotide sequence ID" value="NZ_OBEJ01000001.1"/>
</dbReference>
<gene>
    <name evidence="3" type="ORF">SAMN06269185_0043</name>
</gene>
<evidence type="ECO:0000313" key="4">
    <source>
        <dbReference type="Proteomes" id="UP000219453"/>
    </source>
</evidence>
<evidence type="ECO:0000256" key="1">
    <source>
        <dbReference type="SAM" id="Phobius"/>
    </source>
</evidence>
<name>A0A285N0R9_NATPI</name>
<evidence type="ECO:0000313" key="3">
    <source>
        <dbReference type="EMBL" id="SNZ02523.1"/>
    </source>
</evidence>
<dbReference type="EMBL" id="OBEJ01000001">
    <property type="protein sequence ID" value="SNZ02523.1"/>
    <property type="molecule type" value="Genomic_DNA"/>
</dbReference>
<feature type="transmembrane region" description="Helical" evidence="1">
    <location>
        <begin position="63"/>
        <end position="81"/>
    </location>
</feature>
<dbReference type="AlphaFoldDB" id="A0A285N0R9"/>
<dbReference type="Pfam" id="PF23997">
    <property type="entry name" value="DUF7315"/>
    <property type="match status" value="1"/>
</dbReference>
<sequence length="104" mass="11067">MSRSDDDTRTVSLRRDVPVPMAVYKVVMVFSMLIAIVLVVGGFSLVDSATDRGTADPDDVDPVLALAGVGLVATGAVVYVFSTRFRAEEMENAKDADDEPSDNG</sequence>